<feature type="domain" description="Peptidase A2" evidence="3">
    <location>
        <begin position="47"/>
        <end position="83"/>
    </location>
</feature>
<dbReference type="GO" id="GO:0004190">
    <property type="term" value="F:aspartic-type endopeptidase activity"/>
    <property type="evidence" value="ECO:0007669"/>
    <property type="project" value="InterPro"/>
</dbReference>
<name>A0A2I4BIA7_AUSLI</name>
<dbReference type="SUPFAM" id="SSF50630">
    <property type="entry name" value="Acid proteases"/>
    <property type="match status" value="1"/>
</dbReference>
<dbReference type="PANTHER" id="PTHR46888:SF13">
    <property type="entry name" value="RIBONUCLEASE H"/>
    <property type="match status" value="1"/>
</dbReference>
<evidence type="ECO:0000256" key="2">
    <source>
        <dbReference type="ARBA" id="ARBA00039658"/>
    </source>
</evidence>
<evidence type="ECO:0000313" key="4">
    <source>
        <dbReference type="Proteomes" id="UP000192220"/>
    </source>
</evidence>
<proteinExistence type="predicted"/>
<dbReference type="Pfam" id="PF17921">
    <property type="entry name" value="Integrase_H2C2"/>
    <property type="match status" value="1"/>
</dbReference>
<dbReference type="GO" id="GO:0006508">
    <property type="term" value="P:proteolysis"/>
    <property type="evidence" value="ECO:0007669"/>
    <property type="project" value="InterPro"/>
</dbReference>
<dbReference type="KEGG" id="alim:106520098"/>
<dbReference type="OrthoDB" id="10000497at2759"/>
<organism evidence="4 5">
    <name type="scientific">Austrofundulus limnaeus</name>
    <name type="common">Annual killifish</name>
    <dbReference type="NCBI Taxonomy" id="52670"/>
    <lineage>
        <taxon>Eukaryota</taxon>
        <taxon>Metazoa</taxon>
        <taxon>Chordata</taxon>
        <taxon>Craniata</taxon>
        <taxon>Vertebrata</taxon>
        <taxon>Euteleostomi</taxon>
        <taxon>Actinopterygii</taxon>
        <taxon>Neopterygii</taxon>
        <taxon>Teleostei</taxon>
        <taxon>Neoteleostei</taxon>
        <taxon>Acanthomorphata</taxon>
        <taxon>Ovalentaria</taxon>
        <taxon>Atherinomorphae</taxon>
        <taxon>Cyprinodontiformes</taxon>
        <taxon>Rivulidae</taxon>
        <taxon>Austrofundulus</taxon>
    </lineage>
</organism>
<dbReference type="InParanoid" id="A0A2I4BIA7"/>
<accession>A0A2I4BIA7</accession>
<dbReference type="InterPro" id="IPR021109">
    <property type="entry name" value="Peptidase_aspartic_dom_sf"/>
</dbReference>
<dbReference type="AlphaFoldDB" id="A0A2I4BIA7"/>
<dbReference type="InterPro" id="IPR001995">
    <property type="entry name" value="Peptidase_A2_cat"/>
</dbReference>
<keyword evidence="4" id="KW-1185">Reference proteome</keyword>
<feature type="non-terminal residue" evidence="5">
    <location>
        <position position="358"/>
    </location>
</feature>
<dbReference type="PROSITE" id="PS50175">
    <property type="entry name" value="ASP_PROT_RETROV"/>
    <property type="match status" value="1"/>
</dbReference>
<sequence length="358" mass="38932">MGLLKNVPLSSNLVSENKGNEPDPCFKPFVMHGFVSLTGDTKDDQPVKILRDTGGSQSIIREGILPLSVMSSCNSGVVVQGIGMTFVSTPLHNIHLKTSLVNGFCRVAVLPTLPIRGVDLILGNDLAGGKVLPVPEVLDTPDTSLVTEQQMPSDIFPACVVTRSQSKKYGIDLSDSFLATEQFPESVGSDVKLNNKSEKMSSLLSSDEITLPASREEFIVAQKHDASLLKCHSSILTQEEAKGKKVAYVVNEGLLLRRWAGDNLEDWDAVYQVVVPKVFRLQVLALAHDHPMSGHLGITKTYNKVLKHFFWPGLKSDVSQYCRTCHACQVAGKPNQVIPPAPLSPIPIMGEPFGRVIV</sequence>
<dbReference type="GeneID" id="106520098"/>
<evidence type="ECO:0000313" key="5">
    <source>
        <dbReference type="RefSeq" id="XP_013867485.1"/>
    </source>
</evidence>
<evidence type="ECO:0000259" key="3">
    <source>
        <dbReference type="PROSITE" id="PS50175"/>
    </source>
</evidence>
<dbReference type="InterPro" id="IPR041588">
    <property type="entry name" value="Integrase_H2C2"/>
</dbReference>
<keyword evidence="1" id="KW-0378">Hydrolase</keyword>
<dbReference type="STRING" id="52670.A0A2I4BIA7"/>
<evidence type="ECO:0000256" key="1">
    <source>
        <dbReference type="ARBA" id="ARBA00022801"/>
    </source>
</evidence>
<dbReference type="RefSeq" id="XP_013867485.1">
    <property type="nucleotide sequence ID" value="XM_014012031.1"/>
</dbReference>
<dbReference type="FunFam" id="1.10.340.70:FF:000001">
    <property type="entry name" value="Retrovirus-related Pol polyprotein from transposon gypsy-like Protein"/>
    <property type="match status" value="1"/>
</dbReference>
<protein>
    <recommendedName>
        <fullName evidence="2">Gypsy retrotransposon integrase-like protein 1</fullName>
    </recommendedName>
</protein>
<dbReference type="Proteomes" id="UP000192220">
    <property type="component" value="Unplaced"/>
</dbReference>
<dbReference type="Gene3D" id="1.10.340.70">
    <property type="match status" value="1"/>
</dbReference>
<reference evidence="5" key="1">
    <citation type="submission" date="2025-08" db="UniProtKB">
        <authorList>
            <consortium name="RefSeq"/>
        </authorList>
    </citation>
    <scope>IDENTIFICATION</scope>
</reference>
<dbReference type="PANTHER" id="PTHR46888">
    <property type="entry name" value="ZINC KNUCKLE DOMAINCONTAINING PROTEIN-RELATED"/>
    <property type="match status" value="1"/>
</dbReference>
<gene>
    <name evidence="5" type="primary">LOC106520098</name>
</gene>